<accession>H2ZKW2</accession>
<proteinExistence type="predicted"/>
<protein>
    <submittedName>
        <fullName evidence="2">Uncharacterized protein</fullName>
    </submittedName>
</protein>
<reference evidence="2" key="2">
    <citation type="submission" date="2025-08" db="UniProtKB">
        <authorList>
            <consortium name="Ensembl"/>
        </authorList>
    </citation>
    <scope>IDENTIFICATION</scope>
</reference>
<evidence type="ECO:0000313" key="2">
    <source>
        <dbReference type="Ensembl" id="ENSCSAVP00000018228.1"/>
    </source>
</evidence>
<dbReference type="InParanoid" id="H2ZKW2"/>
<feature type="region of interest" description="Disordered" evidence="1">
    <location>
        <begin position="1"/>
        <end position="33"/>
    </location>
</feature>
<keyword evidence="3" id="KW-1185">Reference proteome</keyword>
<feature type="compositionally biased region" description="Basic and acidic residues" evidence="1">
    <location>
        <begin position="1"/>
        <end position="11"/>
    </location>
</feature>
<dbReference type="eggNOG" id="ENOG502RZ73">
    <property type="taxonomic scope" value="Eukaryota"/>
</dbReference>
<reference evidence="2" key="3">
    <citation type="submission" date="2025-09" db="UniProtKB">
        <authorList>
            <consortium name="Ensembl"/>
        </authorList>
    </citation>
    <scope>IDENTIFICATION</scope>
</reference>
<dbReference type="GeneTree" id="ENSGT00390000018462"/>
<sequence>MDELQDTRNPDADFVLQGRKTPLRQKSDDYLSNSQKTLTSRNLSASLNLSGSKQHNPSIEELERSLNELKQDLEHLNVNLRKNYGRSDIFLGEDLDSQGNACDFNSGDEDPELTHLIQRKDPEAVSHLPPYDPKWFSDPKHLTKPMGDYPMMQSLGVTRRRVSPVNRTIGRYGMEIATKDVDGKLTALDLASNEKSFPVRLTAPHIVGIKSLLPPKIPVQPQCKEKAKPARF</sequence>
<dbReference type="HOGENOM" id="CLU_1197204_0_0_1"/>
<organism evidence="2 3">
    <name type="scientific">Ciona savignyi</name>
    <name type="common">Pacific transparent sea squirt</name>
    <dbReference type="NCBI Taxonomy" id="51511"/>
    <lineage>
        <taxon>Eukaryota</taxon>
        <taxon>Metazoa</taxon>
        <taxon>Chordata</taxon>
        <taxon>Tunicata</taxon>
        <taxon>Ascidiacea</taxon>
        <taxon>Phlebobranchia</taxon>
        <taxon>Cionidae</taxon>
        <taxon>Ciona</taxon>
    </lineage>
</organism>
<reference evidence="3" key="1">
    <citation type="submission" date="2003-08" db="EMBL/GenBank/DDBJ databases">
        <authorList>
            <person name="Birren B."/>
            <person name="Nusbaum C."/>
            <person name="Abebe A."/>
            <person name="Abouelleil A."/>
            <person name="Adekoya E."/>
            <person name="Ait-zahra M."/>
            <person name="Allen N."/>
            <person name="Allen T."/>
            <person name="An P."/>
            <person name="Anderson M."/>
            <person name="Anderson S."/>
            <person name="Arachchi H."/>
            <person name="Armbruster J."/>
            <person name="Bachantsang P."/>
            <person name="Baldwin J."/>
            <person name="Barry A."/>
            <person name="Bayul T."/>
            <person name="Blitshsteyn B."/>
            <person name="Bloom T."/>
            <person name="Blye J."/>
            <person name="Boguslavskiy L."/>
            <person name="Borowsky M."/>
            <person name="Boukhgalter B."/>
            <person name="Brunache A."/>
            <person name="Butler J."/>
            <person name="Calixte N."/>
            <person name="Calvo S."/>
            <person name="Camarata J."/>
            <person name="Campo K."/>
            <person name="Chang J."/>
            <person name="Cheshatsang Y."/>
            <person name="Citroen M."/>
            <person name="Collymore A."/>
            <person name="Considine T."/>
            <person name="Cook A."/>
            <person name="Cooke P."/>
            <person name="Corum B."/>
            <person name="Cuomo C."/>
            <person name="David R."/>
            <person name="Dawoe T."/>
            <person name="Degray S."/>
            <person name="Dodge S."/>
            <person name="Dooley K."/>
            <person name="Dorje P."/>
            <person name="Dorjee K."/>
            <person name="Dorris L."/>
            <person name="Duffey N."/>
            <person name="Dupes A."/>
            <person name="Elkins T."/>
            <person name="Engels R."/>
            <person name="Erickson J."/>
            <person name="Farina A."/>
            <person name="Faro S."/>
            <person name="Ferreira P."/>
            <person name="Fischer H."/>
            <person name="Fitzgerald M."/>
            <person name="Foley K."/>
            <person name="Gage D."/>
            <person name="Galagan J."/>
            <person name="Gearin G."/>
            <person name="Gnerre S."/>
            <person name="Gnirke A."/>
            <person name="Goyette A."/>
            <person name="Graham J."/>
            <person name="Grandbois E."/>
            <person name="Gyaltsen K."/>
            <person name="Hafez N."/>
            <person name="Hagopian D."/>
            <person name="Hagos B."/>
            <person name="Hall J."/>
            <person name="Hatcher B."/>
            <person name="Heller A."/>
            <person name="Higgins H."/>
            <person name="Honan T."/>
            <person name="Horn A."/>
            <person name="Houde N."/>
            <person name="Hughes L."/>
            <person name="Hulme W."/>
            <person name="Husby E."/>
            <person name="Iliev I."/>
            <person name="Jaffe D."/>
            <person name="Jones C."/>
            <person name="Kamal M."/>
            <person name="Kamat A."/>
            <person name="Kamvysselis M."/>
            <person name="Karlsson E."/>
            <person name="Kells C."/>
            <person name="Kieu A."/>
            <person name="Kisner P."/>
            <person name="Kodira C."/>
            <person name="Kulbokas E."/>
            <person name="Labutti K."/>
            <person name="Lama D."/>
            <person name="Landers T."/>
            <person name="Leger J."/>
            <person name="Levine S."/>
            <person name="Lewis D."/>
            <person name="Lewis T."/>
            <person name="Lindblad-toh K."/>
            <person name="Liu X."/>
            <person name="Lokyitsang T."/>
            <person name="Lokyitsang Y."/>
            <person name="Lucien O."/>
            <person name="Lui A."/>
            <person name="Ma L.J."/>
            <person name="Mabbitt R."/>
            <person name="Macdonald J."/>
            <person name="Maclean C."/>
            <person name="Major J."/>
            <person name="Manning J."/>
            <person name="Marabella R."/>
            <person name="Maru K."/>
            <person name="Matthews C."/>
            <person name="Mauceli E."/>
            <person name="Mccarthy M."/>
            <person name="Mcdonough S."/>
            <person name="Mcghee T."/>
            <person name="Meldrim J."/>
            <person name="Meneus L."/>
            <person name="Mesirov J."/>
            <person name="Mihalev A."/>
            <person name="Mihova T."/>
            <person name="Mikkelsen T."/>
            <person name="Mlenga V."/>
            <person name="Moru K."/>
            <person name="Mozes J."/>
            <person name="Mulrain L."/>
            <person name="Munson G."/>
            <person name="Naylor J."/>
            <person name="Newes C."/>
            <person name="Nguyen C."/>
            <person name="Nguyen N."/>
            <person name="Nguyen T."/>
            <person name="Nicol R."/>
            <person name="Nielsen C."/>
            <person name="Nizzari M."/>
            <person name="Norbu C."/>
            <person name="Norbu N."/>
            <person name="O'donnell P."/>
            <person name="Okoawo O."/>
            <person name="O'leary S."/>
            <person name="Omotosho B."/>
            <person name="O'neill K."/>
            <person name="Osman S."/>
            <person name="Parker S."/>
            <person name="Perrin D."/>
            <person name="Phunkhang P."/>
            <person name="Piqani B."/>
            <person name="Purcell S."/>
            <person name="Rachupka T."/>
            <person name="Ramasamy U."/>
            <person name="Rameau R."/>
            <person name="Ray V."/>
            <person name="Raymond C."/>
            <person name="Retta R."/>
            <person name="Richardson S."/>
            <person name="Rise C."/>
            <person name="Rodriguez J."/>
            <person name="Rogers J."/>
            <person name="Rogov P."/>
            <person name="Rutman M."/>
            <person name="Schupbach R."/>
            <person name="Seaman C."/>
            <person name="Settipalli S."/>
            <person name="Sharpe T."/>
            <person name="Sheridan J."/>
            <person name="Sherpa N."/>
            <person name="Shi J."/>
            <person name="Smirnov S."/>
            <person name="Smith C."/>
            <person name="Sougnez C."/>
            <person name="Spencer B."/>
            <person name="Stalker J."/>
            <person name="Stange-thomann N."/>
            <person name="Stavropoulos S."/>
            <person name="Stetson K."/>
            <person name="Stone C."/>
            <person name="Stone S."/>
            <person name="Stubbs M."/>
            <person name="Talamas J."/>
            <person name="Tchuinga P."/>
            <person name="Tenzing P."/>
            <person name="Tesfaye S."/>
            <person name="Theodore J."/>
            <person name="Thoulutsang Y."/>
            <person name="Topham K."/>
            <person name="Towey S."/>
            <person name="Tsamla T."/>
            <person name="Tsomo N."/>
            <person name="Vallee D."/>
            <person name="Vassiliev H."/>
            <person name="Venkataraman V."/>
            <person name="Vinson J."/>
            <person name="Vo A."/>
            <person name="Wade C."/>
            <person name="Wang S."/>
            <person name="Wangchuk T."/>
            <person name="Wangdi T."/>
            <person name="Whittaker C."/>
            <person name="Wilkinson J."/>
            <person name="Wu Y."/>
            <person name="Wyman D."/>
            <person name="Yadav S."/>
            <person name="Yang S."/>
            <person name="Yang X."/>
            <person name="Yeager S."/>
            <person name="Yee E."/>
            <person name="Young G."/>
            <person name="Zainoun J."/>
            <person name="Zembeck L."/>
            <person name="Zimmer A."/>
            <person name="Zody M."/>
            <person name="Lander E."/>
        </authorList>
    </citation>
    <scope>NUCLEOTIDE SEQUENCE [LARGE SCALE GENOMIC DNA]</scope>
</reference>
<dbReference type="OMA" id="GDYPMMQ"/>
<dbReference type="AlphaFoldDB" id="H2ZKW2"/>
<evidence type="ECO:0000313" key="3">
    <source>
        <dbReference type="Proteomes" id="UP000007875"/>
    </source>
</evidence>
<dbReference type="Proteomes" id="UP000007875">
    <property type="component" value="Unassembled WGS sequence"/>
</dbReference>
<name>H2ZKW2_CIOSA</name>
<evidence type="ECO:0000256" key="1">
    <source>
        <dbReference type="SAM" id="MobiDB-lite"/>
    </source>
</evidence>
<dbReference type="Ensembl" id="ENSCSAVT00000018426.1">
    <property type="protein sequence ID" value="ENSCSAVP00000018228.1"/>
    <property type="gene ID" value="ENSCSAVG00000010718.1"/>
</dbReference>